<evidence type="ECO:0000256" key="19">
    <source>
        <dbReference type="RuleBase" id="RU000454"/>
    </source>
</evidence>
<dbReference type="GO" id="GO:0098552">
    <property type="term" value="C:side of membrane"/>
    <property type="evidence" value="ECO:0007669"/>
    <property type="project" value="UniProtKB-KW"/>
</dbReference>
<comment type="subunit">
    <text evidence="5">Monomer.</text>
</comment>
<keyword evidence="23" id="KW-1185">Reference proteome</keyword>
<dbReference type="PANTHER" id="PTHR47966:SF75">
    <property type="entry name" value="ENDOPEPTIDASE (CTSD), PUTATIVE (AFU_ORTHOLOGUE AFUA_4G07040)-RELATED"/>
    <property type="match status" value="1"/>
</dbReference>
<keyword evidence="7" id="KW-1003">Cell membrane</keyword>
<evidence type="ECO:0000256" key="14">
    <source>
        <dbReference type="ARBA" id="ARBA00023136"/>
    </source>
</evidence>
<evidence type="ECO:0000256" key="5">
    <source>
        <dbReference type="ARBA" id="ARBA00011245"/>
    </source>
</evidence>
<keyword evidence="18" id="KW-1015">Disulfide bond</keyword>
<dbReference type="PANTHER" id="PTHR47966">
    <property type="entry name" value="BETA-SITE APP-CLEAVING ENZYME, ISOFORM A-RELATED"/>
    <property type="match status" value="1"/>
</dbReference>
<name>A0A1Q5T650_9EURO</name>
<evidence type="ECO:0000256" key="4">
    <source>
        <dbReference type="ARBA" id="ARBA00007447"/>
    </source>
</evidence>
<comment type="caution">
    <text evidence="22">The sequence shown here is derived from an EMBL/GenBank/DDBJ whole genome shotgun (WGS) entry which is preliminary data.</text>
</comment>
<evidence type="ECO:0000259" key="21">
    <source>
        <dbReference type="PROSITE" id="PS51767"/>
    </source>
</evidence>
<feature type="disulfide bond" evidence="18">
    <location>
        <begin position="133"/>
        <end position="138"/>
    </location>
</feature>
<feature type="active site" evidence="17">
    <location>
        <position position="120"/>
    </location>
</feature>
<dbReference type="Gene3D" id="2.40.70.10">
    <property type="entry name" value="Acid Proteases"/>
    <property type="match status" value="2"/>
</dbReference>
<evidence type="ECO:0000256" key="16">
    <source>
        <dbReference type="ARBA" id="ARBA00023288"/>
    </source>
</evidence>
<evidence type="ECO:0000313" key="23">
    <source>
        <dbReference type="Proteomes" id="UP000186955"/>
    </source>
</evidence>
<evidence type="ECO:0000256" key="17">
    <source>
        <dbReference type="PIRSR" id="PIRSR601461-1"/>
    </source>
</evidence>
<evidence type="ECO:0000256" key="8">
    <source>
        <dbReference type="ARBA" id="ARBA00022622"/>
    </source>
</evidence>
<keyword evidence="11 19" id="KW-0064">Aspartyl protease</keyword>
<evidence type="ECO:0000256" key="9">
    <source>
        <dbReference type="ARBA" id="ARBA00022670"/>
    </source>
</evidence>
<dbReference type="InterPro" id="IPR034164">
    <property type="entry name" value="Pepsin-like_dom"/>
</dbReference>
<proteinExistence type="inferred from homology"/>
<dbReference type="InterPro" id="IPR021109">
    <property type="entry name" value="Peptidase_aspartic_dom_sf"/>
</dbReference>
<comment type="function">
    <text evidence="2">Secreted aspartic endopeptidase that allows assimilation of proteinaceous substrates. The scissile peptide bond is attacked by a nucleophilic water molecule activated by two aspartic residues in the active site. Shows a broad primary substrate specificity. Favors hydrophobic residues at the P1 and P1' positions, but can also activate trypsinogen and hydrolyze the B chain of insulin between positions 'Gly-20' and 'Glu-21'.</text>
</comment>
<dbReference type="FunFam" id="2.40.70.10:FF:000085">
    <property type="entry name" value="Aspartic-type endopeptidase (CtsD), putative"/>
    <property type="match status" value="1"/>
</dbReference>
<dbReference type="Pfam" id="PF00026">
    <property type="entry name" value="Asp"/>
    <property type="match status" value="1"/>
</dbReference>
<dbReference type="CDD" id="cd05471">
    <property type="entry name" value="pepsin_like"/>
    <property type="match status" value="1"/>
</dbReference>
<dbReference type="GO" id="GO:0006508">
    <property type="term" value="P:proteolysis"/>
    <property type="evidence" value="ECO:0007669"/>
    <property type="project" value="UniProtKB-KW"/>
</dbReference>
<dbReference type="FunFam" id="2.40.70.10:FF:000060">
    <property type="entry name" value="Aspartic-type endopeptidase ctsD"/>
    <property type="match status" value="1"/>
</dbReference>
<comment type="similarity">
    <text evidence="4 19">Belongs to the peptidase A1 family.</text>
</comment>
<keyword evidence="14" id="KW-0472">Membrane</keyword>
<evidence type="ECO:0000256" key="18">
    <source>
        <dbReference type="PIRSR" id="PIRSR601461-2"/>
    </source>
</evidence>
<evidence type="ECO:0000256" key="10">
    <source>
        <dbReference type="ARBA" id="ARBA00022729"/>
    </source>
</evidence>
<sequence>MRFSSCLLIVGLSTSVHAFYPYEIKVQASASISSRDNDNVFRRFFPWKLVSDSSDDADAKPLTLDIKKVPVRRADTYKIVKSNTPTLANSAALDQDGEDFSYFSVVQVGSQKKEMWLALDTGSPSSWVFSSACTDPVCTTHHTFDKSSSSSYVSNSSTFSVGYGSGNVKGDLGQDVFNLAGMDVTFSFGTATFANDTFSNYPLDGILGLGRSQTGGWTIPSFMDVVAKNKYITSNIVGFSLSRAIDNKKDGEVNFGTVDTTKFDGKISYTATNSEAWTIPMDEVYVNGQALGLTNRAATIDTGTTYILIPPADAKTLFARIPGSFQSEENYIIPCNSTATLELSFSGIKYTILPDDYIGASSTGGCVSTIVGHQSSGPNDWLVGDVFLKNVYSVFDFDNGQIGFGTLSSSNSTGNGTFVAPPVTATTTAGAGAGATAAAAAATTVSNSGSTTNSSITPATTTTADTVMHTGAASRLSQGVGLSLLTAITGLLFI</sequence>
<comment type="catalytic activity">
    <reaction evidence="1">
        <text>Hydrolysis of proteins with broad specificity similar to that of pepsin A, preferring hydrophobic residues at P1 and P1', but also cleaving 20-Gly-|-Glu-21 in the B chain of insulin. Clots milk, and activates trypsinogen.</text>
        <dbReference type="EC" id="3.4.23.20"/>
    </reaction>
</comment>
<evidence type="ECO:0000256" key="12">
    <source>
        <dbReference type="ARBA" id="ARBA00022801"/>
    </source>
</evidence>
<keyword evidence="16" id="KW-0449">Lipoprotein</keyword>
<evidence type="ECO:0000256" key="3">
    <source>
        <dbReference type="ARBA" id="ARBA00004609"/>
    </source>
</evidence>
<dbReference type="InterPro" id="IPR001461">
    <property type="entry name" value="Aspartic_peptidase_A1"/>
</dbReference>
<evidence type="ECO:0000256" key="1">
    <source>
        <dbReference type="ARBA" id="ARBA00000043"/>
    </source>
</evidence>
<organism evidence="22 23">
    <name type="scientific">Penicillium subrubescens</name>
    <dbReference type="NCBI Taxonomy" id="1316194"/>
    <lineage>
        <taxon>Eukaryota</taxon>
        <taxon>Fungi</taxon>
        <taxon>Dikarya</taxon>
        <taxon>Ascomycota</taxon>
        <taxon>Pezizomycotina</taxon>
        <taxon>Eurotiomycetes</taxon>
        <taxon>Eurotiomycetidae</taxon>
        <taxon>Eurotiales</taxon>
        <taxon>Aspergillaceae</taxon>
        <taxon>Penicillium</taxon>
    </lineage>
</organism>
<dbReference type="InterPro" id="IPR033121">
    <property type="entry name" value="PEPTIDASE_A1"/>
</dbReference>
<protein>
    <recommendedName>
        <fullName evidence="6">penicillopepsin</fullName>
        <ecNumber evidence="6">3.4.23.20</ecNumber>
    </recommendedName>
</protein>
<keyword evidence="12 19" id="KW-0378">Hydrolase</keyword>
<dbReference type="EMBL" id="MNBE01000702">
    <property type="protein sequence ID" value="OKO95714.1"/>
    <property type="molecule type" value="Genomic_DNA"/>
</dbReference>
<evidence type="ECO:0000256" key="2">
    <source>
        <dbReference type="ARBA" id="ARBA00002983"/>
    </source>
</evidence>
<keyword evidence="8" id="KW-0336">GPI-anchor</keyword>
<dbReference type="AlphaFoldDB" id="A0A1Q5T650"/>
<evidence type="ECO:0000256" key="7">
    <source>
        <dbReference type="ARBA" id="ARBA00022475"/>
    </source>
</evidence>
<dbReference type="InterPro" id="IPR001969">
    <property type="entry name" value="Aspartic_peptidase_AS"/>
</dbReference>
<evidence type="ECO:0000256" key="11">
    <source>
        <dbReference type="ARBA" id="ARBA00022750"/>
    </source>
</evidence>
<dbReference type="OrthoDB" id="28208at2759"/>
<dbReference type="PROSITE" id="PS00141">
    <property type="entry name" value="ASP_PROTEASE"/>
    <property type="match status" value="1"/>
</dbReference>
<dbReference type="STRING" id="1316194.A0A1Q5T650"/>
<dbReference type="PROSITE" id="PS51767">
    <property type="entry name" value="PEPTIDASE_A1"/>
    <property type="match status" value="1"/>
</dbReference>
<evidence type="ECO:0000256" key="6">
    <source>
        <dbReference type="ARBA" id="ARBA00013206"/>
    </source>
</evidence>
<dbReference type="GO" id="GO:0005886">
    <property type="term" value="C:plasma membrane"/>
    <property type="evidence" value="ECO:0007669"/>
    <property type="project" value="UniProtKB-SubCell"/>
</dbReference>
<evidence type="ECO:0000313" key="22">
    <source>
        <dbReference type="EMBL" id="OKO95714.1"/>
    </source>
</evidence>
<dbReference type="EC" id="3.4.23.20" evidence="6"/>
<feature type="chain" id="PRO_5012863730" description="penicillopepsin" evidence="20">
    <location>
        <begin position="19"/>
        <end position="494"/>
    </location>
</feature>
<evidence type="ECO:0000256" key="20">
    <source>
        <dbReference type="SAM" id="SignalP"/>
    </source>
</evidence>
<reference evidence="22 23" key="1">
    <citation type="submission" date="2016-10" db="EMBL/GenBank/DDBJ databases">
        <title>Genome sequence of the ascomycete fungus Penicillium subrubescens.</title>
        <authorList>
            <person name="De Vries R.P."/>
            <person name="Peng M."/>
            <person name="Dilokpimol A."/>
            <person name="Hilden K."/>
            <person name="Makela M.R."/>
            <person name="Grigoriev I."/>
            <person name="Riley R."/>
            <person name="Granchi Z."/>
        </authorList>
    </citation>
    <scope>NUCLEOTIDE SEQUENCE [LARGE SCALE GENOMIC DNA]</scope>
    <source>
        <strain evidence="22 23">CBS 132785</strain>
    </source>
</reference>
<feature type="active site" evidence="17">
    <location>
        <position position="301"/>
    </location>
</feature>
<feature type="domain" description="Peptidase A1" evidence="21">
    <location>
        <begin position="102"/>
        <end position="405"/>
    </location>
</feature>
<dbReference type="GO" id="GO:0004190">
    <property type="term" value="F:aspartic-type endopeptidase activity"/>
    <property type="evidence" value="ECO:0007669"/>
    <property type="project" value="UniProtKB-KW"/>
</dbReference>
<dbReference type="Proteomes" id="UP000186955">
    <property type="component" value="Unassembled WGS sequence"/>
</dbReference>
<gene>
    <name evidence="22" type="ORF">PENSUB_11226</name>
</gene>
<dbReference type="SUPFAM" id="SSF50630">
    <property type="entry name" value="Acid proteases"/>
    <property type="match status" value="1"/>
</dbReference>
<feature type="signal peptide" evidence="20">
    <location>
        <begin position="1"/>
        <end position="18"/>
    </location>
</feature>
<keyword evidence="13" id="KW-0843">Virulence</keyword>
<dbReference type="PRINTS" id="PR00792">
    <property type="entry name" value="PEPSIN"/>
</dbReference>
<keyword evidence="10 20" id="KW-0732">Signal</keyword>
<accession>A0A1Q5T650</accession>
<evidence type="ECO:0000256" key="15">
    <source>
        <dbReference type="ARBA" id="ARBA00023180"/>
    </source>
</evidence>
<keyword evidence="9 19" id="KW-0645">Protease</keyword>
<comment type="subcellular location">
    <subcellularLocation>
        <location evidence="3">Cell membrane</location>
        <topology evidence="3">Lipid-anchor</topology>
        <topology evidence="3">GPI-anchor</topology>
    </subcellularLocation>
</comment>
<evidence type="ECO:0000256" key="13">
    <source>
        <dbReference type="ARBA" id="ARBA00023026"/>
    </source>
</evidence>
<keyword evidence="15" id="KW-0325">Glycoprotein</keyword>